<dbReference type="RefSeq" id="WP_250199950.1">
    <property type="nucleotide sequence ID" value="NZ_CP097636.1"/>
</dbReference>
<evidence type="ECO:0000313" key="8">
    <source>
        <dbReference type="EMBL" id="URI11760.1"/>
    </source>
</evidence>
<name>A0ABY4SHX4_AQUTE</name>
<keyword evidence="6 8" id="KW-0456">Lyase</keyword>
<evidence type="ECO:0000256" key="6">
    <source>
        <dbReference type="ARBA" id="ARBA00023239"/>
    </source>
</evidence>
<dbReference type="InterPro" id="IPR036778">
    <property type="entry name" value="OHCU_decarboxylase_sf"/>
</dbReference>
<dbReference type="NCBIfam" id="TIGR03164">
    <property type="entry name" value="UHCUDC"/>
    <property type="match status" value="1"/>
</dbReference>
<dbReference type="Gene3D" id="1.10.3330.10">
    <property type="entry name" value="Oxo-4-hydroxy-4-carboxy-5-ureidoimidazoline decarboxylase"/>
    <property type="match status" value="1"/>
</dbReference>
<dbReference type="SUPFAM" id="SSF158694">
    <property type="entry name" value="UraD-Like"/>
    <property type="match status" value="1"/>
</dbReference>
<evidence type="ECO:0000313" key="9">
    <source>
        <dbReference type="Proteomes" id="UP001056201"/>
    </source>
</evidence>
<dbReference type="PANTHER" id="PTHR43466:SF1">
    <property type="entry name" value="2-OXO-4-HYDROXY-4-CARBOXY-5-UREIDOIMIDAZOLINE DECARBOXYLASE-RELATED"/>
    <property type="match status" value="1"/>
</dbReference>
<gene>
    <name evidence="8" type="primary">uraD</name>
    <name evidence="8" type="ORF">MW290_22875</name>
</gene>
<accession>A0ABY4SHX4</accession>
<comment type="catalytic activity">
    <reaction evidence="1">
        <text>5-hydroxy-2-oxo-4-ureido-2,5-dihydro-1H-imidazole-5-carboxylate + H(+) = (S)-allantoin + CO2</text>
        <dbReference type="Rhea" id="RHEA:26301"/>
        <dbReference type="ChEBI" id="CHEBI:15378"/>
        <dbReference type="ChEBI" id="CHEBI:15678"/>
        <dbReference type="ChEBI" id="CHEBI:16526"/>
        <dbReference type="ChEBI" id="CHEBI:58639"/>
        <dbReference type="EC" id="4.1.1.97"/>
    </reaction>
</comment>
<protein>
    <recommendedName>
        <fullName evidence="3">2-oxo-4-hydroxy-4-carboxy-5-ureidoimidazoline decarboxylase</fullName>
        <ecNumber evidence="3">4.1.1.97</ecNumber>
    </recommendedName>
</protein>
<keyword evidence="5" id="KW-0210">Decarboxylase</keyword>
<organism evidence="8 9">
    <name type="scientific">Aquincola tertiaricarbonis</name>
    <dbReference type="NCBI Taxonomy" id="391953"/>
    <lineage>
        <taxon>Bacteria</taxon>
        <taxon>Pseudomonadati</taxon>
        <taxon>Pseudomonadota</taxon>
        <taxon>Betaproteobacteria</taxon>
        <taxon>Burkholderiales</taxon>
        <taxon>Sphaerotilaceae</taxon>
        <taxon>Aquincola</taxon>
    </lineage>
</organism>
<feature type="domain" description="Oxo-4-hydroxy-4-carboxy-5-ureidoimidazoline decarboxylase" evidence="7">
    <location>
        <begin position="13"/>
        <end position="168"/>
    </location>
</feature>
<keyword evidence="9" id="KW-1185">Reference proteome</keyword>
<dbReference type="Pfam" id="PF09349">
    <property type="entry name" value="OHCU_decarbox"/>
    <property type="match status" value="1"/>
</dbReference>
<reference evidence="8" key="1">
    <citation type="submission" date="2022-05" db="EMBL/GenBank/DDBJ databases">
        <title>An RpoN-dependent PEP-CTERM gene is involved in floc formation of an Aquincola tertiaricarbonis strain.</title>
        <authorList>
            <person name="Qiu D."/>
            <person name="Xia M."/>
        </authorList>
    </citation>
    <scope>NUCLEOTIDE SEQUENCE</scope>
    <source>
        <strain evidence="8">RN12</strain>
    </source>
</reference>
<evidence type="ECO:0000256" key="3">
    <source>
        <dbReference type="ARBA" id="ARBA00012257"/>
    </source>
</evidence>
<evidence type="ECO:0000256" key="4">
    <source>
        <dbReference type="ARBA" id="ARBA00022631"/>
    </source>
</evidence>
<dbReference type="InterPro" id="IPR018020">
    <property type="entry name" value="OHCU_decarboxylase"/>
</dbReference>
<dbReference type="PANTHER" id="PTHR43466">
    <property type="entry name" value="2-OXO-4-HYDROXY-4-CARBOXY-5-UREIDOIMIDAZOLINE DECARBOXYLASE-RELATED"/>
    <property type="match status" value="1"/>
</dbReference>
<dbReference type="GO" id="GO:0051997">
    <property type="term" value="F:2-oxo-4-hydroxy-4-carboxy-5-ureidoimidazoline decarboxylase activity"/>
    <property type="evidence" value="ECO:0007669"/>
    <property type="project" value="UniProtKB-EC"/>
</dbReference>
<evidence type="ECO:0000256" key="2">
    <source>
        <dbReference type="ARBA" id="ARBA00004754"/>
    </source>
</evidence>
<dbReference type="InterPro" id="IPR017580">
    <property type="entry name" value="OHCU_decarboxylase-1"/>
</dbReference>
<dbReference type="EMBL" id="CP097636">
    <property type="protein sequence ID" value="URI11760.1"/>
    <property type="molecule type" value="Genomic_DNA"/>
</dbReference>
<dbReference type="EC" id="4.1.1.97" evidence="3"/>
<proteinExistence type="predicted"/>
<evidence type="ECO:0000259" key="7">
    <source>
        <dbReference type="Pfam" id="PF09349"/>
    </source>
</evidence>
<sequence>MDTDLPTLATLNHCAPAQFMATLGSVFEHAPWVPEAVLPHRPFDSLPALHAAMLAVLRALPEPALLDLLRGHPELAGDAARRGLMTADSSSEQGRLALHDLAAEEAARWDALNAAYRQRFGFPFILCIARHSRESALAAFEQRLHHDRSTELQQALDEIAEISRRRLDQRLRAAA</sequence>
<evidence type="ECO:0000256" key="5">
    <source>
        <dbReference type="ARBA" id="ARBA00022793"/>
    </source>
</evidence>
<comment type="pathway">
    <text evidence="2">Purine metabolism; urate degradation; (S)-allantoin from urate: step 3/3.</text>
</comment>
<keyword evidence="4" id="KW-0659">Purine metabolism</keyword>
<dbReference type="Proteomes" id="UP001056201">
    <property type="component" value="Chromosome 2"/>
</dbReference>
<evidence type="ECO:0000256" key="1">
    <source>
        <dbReference type="ARBA" id="ARBA00001163"/>
    </source>
</evidence>